<accession>A0A6I2GPR5</accession>
<comment type="caution">
    <text evidence="1">The sequence shown here is derived from an EMBL/GenBank/DDBJ whole genome shotgun (WGS) entry which is preliminary data.</text>
</comment>
<dbReference type="RefSeq" id="WP_153864136.1">
    <property type="nucleotide sequence ID" value="NZ_WJQS01000017.1"/>
</dbReference>
<dbReference type="AlphaFoldDB" id="A0A6I2GPR5"/>
<dbReference type="Proteomes" id="UP000430975">
    <property type="component" value="Unassembled WGS sequence"/>
</dbReference>
<keyword evidence="2" id="KW-1185">Reference proteome</keyword>
<reference evidence="1 2" key="1">
    <citation type="submission" date="2019-11" db="EMBL/GenBank/DDBJ databases">
        <title>Characterisation of Fundicoccus ignavus gen. nov. sp. nov., a novel genus of the family Aerococcaceae isolated from bulk tank milk.</title>
        <authorList>
            <person name="Siebert A."/>
            <person name="Huptas C."/>
            <person name="Wenning M."/>
            <person name="Scherer S."/>
            <person name="Doll E.V."/>
        </authorList>
    </citation>
    <scope>NUCLEOTIDE SEQUENCE [LARGE SCALE GENOMIC DNA]</scope>
    <source>
        <strain evidence="1 2">WS4759</strain>
    </source>
</reference>
<evidence type="ECO:0000313" key="1">
    <source>
        <dbReference type="EMBL" id="MRI86488.1"/>
    </source>
</evidence>
<organism evidence="1 2">
    <name type="scientific">Fundicoccus ignavus</name>
    <dbReference type="NCBI Taxonomy" id="2664442"/>
    <lineage>
        <taxon>Bacteria</taxon>
        <taxon>Bacillati</taxon>
        <taxon>Bacillota</taxon>
        <taxon>Bacilli</taxon>
        <taxon>Lactobacillales</taxon>
        <taxon>Aerococcaceae</taxon>
        <taxon>Fundicoccus</taxon>
    </lineage>
</organism>
<name>A0A6I2GPR5_9LACT</name>
<sequence length="172" mass="20460">MEAKHIQLVAAGPDEKVWIAEITDEDETFKLKRDFLPEQESGIWDIYPGWYQIQGLVPGLEPFQKEYVKVEHGEMTRFLNFRWMLQELPKIKAYEPQRLERVKHQLHLELDEIKAAVPFEPVAEEIERQKEDLDFLENSSQAIAGLGMVRKRKAAIIKQYNDHFENWEEHWD</sequence>
<gene>
    <name evidence="1" type="ORF">GIY09_11595</name>
</gene>
<evidence type="ECO:0000313" key="2">
    <source>
        <dbReference type="Proteomes" id="UP000430975"/>
    </source>
</evidence>
<dbReference type="EMBL" id="WJQS01000017">
    <property type="protein sequence ID" value="MRI86488.1"/>
    <property type="molecule type" value="Genomic_DNA"/>
</dbReference>
<protein>
    <submittedName>
        <fullName evidence="1">Uncharacterized protein</fullName>
    </submittedName>
</protein>
<proteinExistence type="predicted"/>